<evidence type="ECO:0000256" key="1">
    <source>
        <dbReference type="ARBA" id="ARBA00004479"/>
    </source>
</evidence>
<evidence type="ECO:0000256" key="4">
    <source>
        <dbReference type="ARBA" id="ARBA00022729"/>
    </source>
</evidence>
<dbReference type="SMART" id="SM01190">
    <property type="entry name" value="EMP24_GP25L"/>
    <property type="match status" value="1"/>
</dbReference>
<dbReference type="Proteomes" id="UP000789595">
    <property type="component" value="Unassembled WGS sequence"/>
</dbReference>
<feature type="domain" description="GOLD" evidence="10">
    <location>
        <begin position="37"/>
        <end position="144"/>
    </location>
</feature>
<dbReference type="EMBL" id="CAKKNE010000004">
    <property type="protein sequence ID" value="CAH0373995.1"/>
    <property type="molecule type" value="Genomic_DNA"/>
</dbReference>
<feature type="chain" id="PRO_5035304361" description="GOLD domain-containing protein" evidence="9">
    <location>
        <begin position="21"/>
        <end position="252"/>
    </location>
</feature>
<keyword evidence="6" id="KW-0472">Membrane</keyword>
<evidence type="ECO:0000256" key="2">
    <source>
        <dbReference type="ARBA" id="ARBA00007104"/>
    </source>
</evidence>
<feature type="compositionally biased region" description="Basic residues" evidence="8">
    <location>
        <begin position="153"/>
        <end position="163"/>
    </location>
</feature>
<keyword evidence="5" id="KW-1133">Transmembrane helix</keyword>
<evidence type="ECO:0000256" key="6">
    <source>
        <dbReference type="ARBA" id="ARBA00023136"/>
    </source>
</evidence>
<dbReference type="GO" id="GO:0016020">
    <property type="term" value="C:membrane"/>
    <property type="evidence" value="ECO:0007669"/>
    <property type="project" value="UniProtKB-SubCell"/>
</dbReference>
<sequence length="252" mass="27431">MPRPRRRQLLLAALATLTSADRLQDEGVELRVAAKQTRCIYEELPEGVGGTLEVFVLSGGGEMDIDVAVDGPLKIDEVSGLPAKNGKPAARVTVKSGGVNEDRFASPTHVALAAPRDGPGAYSICLDNSGSRYTEKVVSLAVRTSEDKGNAAVKHKKDKKKGGRNSENVEKVEARVVALRGQLATLKDKQARERRRLAKHRALYDARHDGMVQASLMETCVYVLCSVFQLVFVRRWFAGKGGMLPVYKGNMD</sequence>
<comment type="caution">
    <text evidence="11">The sequence shown here is derived from an EMBL/GenBank/DDBJ whole genome shotgun (WGS) entry which is preliminary data.</text>
</comment>
<evidence type="ECO:0000256" key="3">
    <source>
        <dbReference type="ARBA" id="ARBA00022692"/>
    </source>
</evidence>
<comment type="similarity">
    <text evidence="2 7">Belongs to the EMP24/GP25L family.</text>
</comment>
<keyword evidence="12" id="KW-1185">Reference proteome</keyword>
<dbReference type="AlphaFoldDB" id="A0A8J2WN94"/>
<feature type="signal peptide" evidence="9">
    <location>
        <begin position="1"/>
        <end position="20"/>
    </location>
</feature>
<dbReference type="InterPro" id="IPR009038">
    <property type="entry name" value="GOLD_dom"/>
</dbReference>
<dbReference type="Pfam" id="PF01105">
    <property type="entry name" value="EMP24_GP25L"/>
    <property type="match status" value="1"/>
</dbReference>
<dbReference type="PANTHER" id="PTHR22811">
    <property type="entry name" value="TRANSMEMBRANE EMP24 DOMAIN-CONTAINING PROTEIN"/>
    <property type="match status" value="1"/>
</dbReference>
<keyword evidence="3 7" id="KW-0812">Transmembrane</keyword>
<protein>
    <recommendedName>
        <fullName evidence="10">GOLD domain-containing protein</fullName>
    </recommendedName>
</protein>
<gene>
    <name evidence="11" type="ORF">PECAL_4P12500</name>
</gene>
<organism evidence="11 12">
    <name type="scientific">Pelagomonas calceolata</name>
    <dbReference type="NCBI Taxonomy" id="35677"/>
    <lineage>
        <taxon>Eukaryota</taxon>
        <taxon>Sar</taxon>
        <taxon>Stramenopiles</taxon>
        <taxon>Ochrophyta</taxon>
        <taxon>Pelagophyceae</taxon>
        <taxon>Pelagomonadales</taxon>
        <taxon>Pelagomonadaceae</taxon>
        <taxon>Pelagomonas</taxon>
    </lineage>
</organism>
<dbReference type="OrthoDB" id="1929172at2759"/>
<proteinExistence type="inferred from homology"/>
<evidence type="ECO:0000313" key="12">
    <source>
        <dbReference type="Proteomes" id="UP000789595"/>
    </source>
</evidence>
<comment type="subcellular location">
    <subcellularLocation>
        <location evidence="1 7">Membrane</location>
        <topology evidence="1 7">Single-pass type I membrane protein</topology>
    </subcellularLocation>
</comment>
<reference evidence="11" key="1">
    <citation type="submission" date="2021-11" db="EMBL/GenBank/DDBJ databases">
        <authorList>
            <consortium name="Genoscope - CEA"/>
            <person name="William W."/>
        </authorList>
    </citation>
    <scope>NUCLEOTIDE SEQUENCE</scope>
</reference>
<feature type="region of interest" description="Disordered" evidence="8">
    <location>
        <begin position="148"/>
        <end position="167"/>
    </location>
</feature>
<keyword evidence="4 9" id="KW-0732">Signal</keyword>
<dbReference type="PROSITE" id="PS50866">
    <property type="entry name" value="GOLD"/>
    <property type="match status" value="1"/>
</dbReference>
<evidence type="ECO:0000256" key="5">
    <source>
        <dbReference type="ARBA" id="ARBA00022989"/>
    </source>
</evidence>
<name>A0A8J2WN94_9STRA</name>
<dbReference type="InterPro" id="IPR015720">
    <property type="entry name" value="Emp24-like"/>
</dbReference>
<evidence type="ECO:0000256" key="8">
    <source>
        <dbReference type="SAM" id="MobiDB-lite"/>
    </source>
</evidence>
<evidence type="ECO:0000313" key="11">
    <source>
        <dbReference type="EMBL" id="CAH0373995.1"/>
    </source>
</evidence>
<evidence type="ECO:0000256" key="7">
    <source>
        <dbReference type="RuleBase" id="RU003827"/>
    </source>
</evidence>
<evidence type="ECO:0000256" key="9">
    <source>
        <dbReference type="SAM" id="SignalP"/>
    </source>
</evidence>
<accession>A0A8J2WN94</accession>
<evidence type="ECO:0000259" key="10">
    <source>
        <dbReference type="PROSITE" id="PS50866"/>
    </source>
</evidence>